<organism evidence="2 3">
    <name type="scientific">Hymenobacter sedentarius</name>
    <dbReference type="NCBI Taxonomy" id="1411621"/>
    <lineage>
        <taxon>Bacteria</taxon>
        <taxon>Pseudomonadati</taxon>
        <taxon>Bacteroidota</taxon>
        <taxon>Cytophagia</taxon>
        <taxon>Cytophagales</taxon>
        <taxon>Hymenobacteraceae</taxon>
        <taxon>Hymenobacter</taxon>
    </lineage>
</organism>
<proteinExistence type="predicted"/>
<dbReference type="Pfam" id="PF18962">
    <property type="entry name" value="Por_Secre_tail"/>
    <property type="match status" value="1"/>
</dbReference>
<evidence type="ECO:0000259" key="1">
    <source>
        <dbReference type="Pfam" id="PF18962"/>
    </source>
</evidence>
<keyword evidence="3" id="KW-1185">Reference proteome</keyword>
<gene>
    <name evidence="2" type="ORF">AUC43_16920</name>
</gene>
<protein>
    <recommendedName>
        <fullName evidence="1">Secretion system C-terminal sorting domain-containing protein</fullName>
    </recommendedName>
</protein>
<dbReference type="KEGG" id="hyg:AUC43_16920"/>
<dbReference type="Proteomes" id="UP000059542">
    <property type="component" value="Chromosome"/>
</dbReference>
<evidence type="ECO:0000313" key="3">
    <source>
        <dbReference type="Proteomes" id="UP000059542"/>
    </source>
</evidence>
<accession>A0A0U4ASQ6</accession>
<dbReference type="STRING" id="1411621.AUC43_16920"/>
<name>A0A0U4ASQ6_9BACT</name>
<reference evidence="2 3" key="1">
    <citation type="submission" date="2015-12" db="EMBL/GenBank/DDBJ databases">
        <authorList>
            <person name="Shamseldin A."/>
            <person name="Moawad H."/>
            <person name="Abd El-Rahim W.M."/>
            <person name="Sadowsky M.J."/>
        </authorList>
    </citation>
    <scope>NUCLEOTIDE SEQUENCE [LARGE SCALE GENOMIC DNA]</scope>
    <source>
        <strain evidence="2 3">DG5B</strain>
    </source>
</reference>
<dbReference type="AlphaFoldDB" id="A0A0U4ASQ6"/>
<dbReference type="InterPro" id="IPR026444">
    <property type="entry name" value="Secre_tail"/>
</dbReference>
<dbReference type="EMBL" id="CP013909">
    <property type="protein sequence ID" value="ALW86613.1"/>
    <property type="molecule type" value="Genomic_DNA"/>
</dbReference>
<dbReference type="NCBIfam" id="TIGR04183">
    <property type="entry name" value="Por_Secre_tail"/>
    <property type="match status" value="1"/>
</dbReference>
<evidence type="ECO:0000313" key="2">
    <source>
        <dbReference type="EMBL" id="ALW86613.1"/>
    </source>
</evidence>
<feature type="domain" description="Secretion system C-terminal sorting" evidence="1">
    <location>
        <begin position="612"/>
        <end position="679"/>
    </location>
</feature>
<sequence length="681" mass="70939">MTPAAKVTLDFVSPETVGQLQFISNVNATFSIDADRTLNINNIASGADFIIAAGSSLTVTNIGVAAAGAVMLLNAGATATIAGKLVFEGVNNVNAAHHLQGSGTNSIEFVSGSVFTGGQNFSGYAFGNSTALQNSVVFHNGSRYEQYSGSAPFALGQPSSVTTFEPASYYLFAPTGYTQAGFSGRTYGSFEYNIANTNTATISFPVTFTGNLIVAKGTIAINATGGVNIKGNVLVNGTSTLTFGPASATVVQFNGTTAQTIGGTAGAAALTLGDFAQVTIDNPAGVVLQRPITLKNQLTLANGKVTTDATNLLTLSSTALLSGGNDNSFVNGPLARVIGVVSTNTDFLMPIGKGNAYRPLTFRLTQTAESTYTAEQMEGSPGGAMSGFSLINLTPLKRVSRVRWYRLTSSNQANSNTSGKITLSFGPDDGVNDPTDPGFVVASRSSISSNSWINLTNTADTGSPSSPFGSFVSGTVSSKFFDVLTSPADFALGSTSSNTNLGTAINPLPVELTSFTARRQANAVAVRWATASEKNSAYFELQRSLTGSEFVTVGKVEAHGNSTVPNTYAFHDEKAPVGVLYYRLRQVDNDGKVAFSPIVTVSSPGVSTEVVLYPNPAKSLVSFMATTTTPYHVLNQVGQVQMRGIAEAGTAVVEVSKLLPGVYLLELQTAQGRVVRKFIKE</sequence>